<dbReference type="GO" id="GO:0006313">
    <property type="term" value="P:DNA transposition"/>
    <property type="evidence" value="ECO:0007669"/>
    <property type="project" value="InterPro"/>
</dbReference>
<keyword evidence="3" id="KW-0815">Transposition</keyword>
<dbReference type="RefSeq" id="WP_303905343.1">
    <property type="nucleotide sequence ID" value="NZ_DYXC01000083.1"/>
</dbReference>
<dbReference type="AlphaFoldDB" id="A0A921FMP1"/>
<evidence type="ECO:0000256" key="3">
    <source>
        <dbReference type="ARBA" id="ARBA00022578"/>
    </source>
</evidence>
<comment type="caution">
    <text evidence="6">The sequence shown here is derived from an EMBL/GenBank/DDBJ whole genome shotgun (WGS) entry which is preliminary data.</text>
</comment>
<dbReference type="InterPro" id="IPR001207">
    <property type="entry name" value="Transposase_mutator"/>
</dbReference>
<reference evidence="6" key="1">
    <citation type="journal article" date="2021" name="PeerJ">
        <title>Extensive microbial diversity within the chicken gut microbiome revealed by metagenomics and culture.</title>
        <authorList>
            <person name="Gilroy R."/>
            <person name="Ravi A."/>
            <person name="Getino M."/>
            <person name="Pursley I."/>
            <person name="Horton D.L."/>
            <person name="Alikhan N.F."/>
            <person name="Baker D."/>
            <person name="Gharbi K."/>
            <person name="Hall N."/>
            <person name="Watson M."/>
            <person name="Adriaenssens E.M."/>
            <person name="Foster-Nyarko E."/>
            <person name="Jarju S."/>
            <person name="Secka A."/>
            <person name="Antonio M."/>
            <person name="Oren A."/>
            <person name="Chaudhuri R.R."/>
            <person name="La Ragione R."/>
            <person name="Hildebrand F."/>
            <person name="Pallen M.J."/>
        </authorList>
    </citation>
    <scope>NUCLEOTIDE SEQUENCE</scope>
    <source>
        <strain evidence="6">ChiHjej13B12-14962</strain>
    </source>
</reference>
<dbReference type="Proteomes" id="UP000703315">
    <property type="component" value="Unassembled WGS sequence"/>
</dbReference>
<dbReference type="GO" id="GO:0004803">
    <property type="term" value="F:transposase activity"/>
    <property type="evidence" value="ECO:0007669"/>
    <property type="project" value="InterPro"/>
</dbReference>
<evidence type="ECO:0000256" key="2">
    <source>
        <dbReference type="ARBA" id="ARBA00010961"/>
    </source>
</evidence>
<comment type="similarity">
    <text evidence="2">Belongs to the transposase mutator family.</text>
</comment>
<proteinExistence type="inferred from homology"/>
<feature type="non-terminal residue" evidence="6">
    <location>
        <position position="192"/>
    </location>
</feature>
<evidence type="ECO:0000256" key="5">
    <source>
        <dbReference type="ARBA" id="ARBA00023172"/>
    </source>
</evidence>
<evidence type="ECO:0000256" key="4">
    <source>
        <dbReference type="ARBA" id="ARBA00023125"/>
    </source>
</evidence>
<evidence type="ECO:0000256" key="1">
    <source>
        <dbReference type="ARBA" id="ARBA00002190"/>
    </source>
</evidence>
<organism evidence="6 7">
    <name type="scientific">Enteractinococcus helveticum</name>
    <dbReference type="NCBI Taxonomy" id="1837282"/>
    <lineage>
        <taxon>Bacteria</taxon>
        <taxon>Bacillati</taxon>
        <taxon>Actinomycetota</taxon>
        <taxon>Actinomycetes</taxon>
        <taxon>Micrococcales</taxon>
        <taxon>Micrococcaceae</taxon>
    </lineage>
</organism>
<accession>A0A921FMP1</accession>
<comment type="function">
    <text evidence="1">Required for the transposition of the insertion element.</text>
</comment>
<dbReference type="Pfam" id="PF00872">
    <property type="entry name" value="Transposase_mut"/>
    <property type="match status" value="1"/>
</dbReference>
<keyword evidence="5" id="KW-0233">DNA recombination</keyword>
<keyword evidence="4" id="KW-0238">DNA-binding</keyword>
<protein>
    <submittedName>
        <fullName evidence="6">Transposase</fullName>
    </submittedName>
</protein>
<name>A0A921FMP1_9MICC</name>
<gene>
    <name evidence="6" type="ORF">K8V32_07645</name>
</gene>
<evidence type="ECO:0000313" key="7">
    <source>
        <dbReference type="Proteomes" id="UP000703315"/>
    </source>
</evidence>
<reference evidence="6" key="2">
    <citation type="submission" date="2021-09" db="EMBL/GenBank/DDBJ databases">
        <authorList>
            <person name="Gilroy R."/>
        </authorList>
    </citation>
    <scope>NUCLEOTIDE SEQUENCE</scope>
    <source>
        <strain evidence="6">ChiHjej13B12-14962</strain>
    </source>
</reference>
<dbReference type="GO" id="GO:0003677">
    <property type="term" value="F:DNA binding"/>
    <property type="evidence" value="ECO:0007669"/>
    <property type="project" value="UniProtKB-KW"/>
</dbReference>
<dbReference type="EMBL" id="DYXC01000083">
    <property type="protein sequence ID" value="HJF14665.1"/>
    <property type="molecule type" value="Genomic_DNA"/>
</dbReference>
<sequence length="192" mass="22552">MAKAQFTVWLDWLLSKKSQRDLPMSRSTFQRNTSWCWQVIPQAESTGEIHRWIMLDGTYYQDMCVLIAVTRDHVIDWQFCDREKTVAWEALLAKIPAPDIAIVDGQRGLLSAIKNIWPDTKIQRCYFHIQLTGTKYLTRRPVLEPNKTLRALYTSLTDVDSLDEATGWLTEFHAWYQQHQDFLKHRSYVATT</sequence>
<evidence type="ECO:0000313" key="6">
    <source>
        <dbReference type="EMBL" id="HJF14665.1"/>
    </source>
</evidence>